<dbReference type="InterPro" id="IPR037049">
    <property type="entry name" value="DUF1214_C_sf"/>
</dbReference>
<name>A0A1S1PJL2_9ACTN</name>
<dbReference type="SUPFAM" id="SSF160935">
    <property type="entry name" value="VPA0735-like"/>
    <property type="match status" value="1"/>
</dbReference>
<keyword evidence="4" id="KW-1185">Reference proteome</keyword>
<proteinExistence type="predicted"/>
<dbReference type="Pfam" id="PF06742">
    <property type="entry name" value="DUF1214"/>
    <property type="match status" value="1"/>
</dbReference>
<feature type="domain" description="DUF1254" evidence="2">
    <location>
        <begin position="46"/>
        <end position="174"/>
    </location>
</feature>
<dbReference type="EMBL" id="MAXA01000253">
    <property type="protein sequence ID" value="OHV21461.1"/>
    <property type="molecule type" value="Genomic_DNA"/>
</dbReference>
<evidence type="ECO:0000259" key="2">
    <source>
        <dbReference type="Pfam" id="PF06863"/>
    </source>
</evidence>
<dbReference type="Proteomes" id="UP000179769">
    <property type="component" value="Unassembled WGS sequence"/>
</dbReference>
<dbReference type="Pfam" id="PF06863">
    <property type="entry name" value="DUF1254"/>
    <property type="match status" value="1"/>
</dbReference>
<evidence type="ECO:0008006" key="5">
    <source>
        <dbReference type="Google" id="ProtNLM"/>
    </source>
</evidence>
<feature type="domain" description="DUF1214" evidence="1">
    <location>
        <begin position="319"/>
        <end position="426"/>
    </location>
</feature>
<comment type="caution">
    <text evidence="3">The sequence shown here is derived from an EMBL/GenBank/DDBJ whole genome shotgun (WGS) entry which is preliminary data.</text>
</comment>
<dbReference type="PANTHER" id="PTHR36509">
    <property type="entry name" value="BLL3101 PROTEIN"/>
    <property type="match status" value="1"/>
</dbReference>
<dbReference type="PANTHER" id="PTHR36509:SF2">
    <property type="entry name" value="BLL3101 PROTEIN"/>
    <property type="match status" value="1"/>
</dbReference>
<evidence type="ECO:0000259" key="1">
    <source>
        <dbReference type="Pfam" id="PF06742"/>
    </source>
</evidence>
<evidence type="ECO:0000313" key="4">
    <source>
        <dbReference type="Proteomes" id="UP000179769"/>
    </source>
</evidence>
<organism evidence="3 4">
    <name type="scientific">Parafrankia soli</name>
    <dbReference type="NCBI Taxonomy" id="2599596"/>
    <lineage>
        <taxon>Bacteria</taxon>
        <taxon>Bacillati</taxon>
        <taxon>Actinomycetota</taxon>
        <taxon>Actinomycetes</taxon>
        <taxon>Frankiales</taxon>
        <taxon>Frankiaceae</taxon>
        <taxon>Parafrankia</taxon>
    </lineage>
</organism>
<reference evidence="4" key="1">
    <citation type="submission" date="2016-07" db="EMBL/GenBank/DDBJ databases">
        <title>Frankia sp. NRRL B-16219 Genome sequencing.</title>
        <authorList>
            <person name="Ghodhbane-Gtari F."/>
            <person name="Swanson E."/>
            <person name="Gueddou A."/>
            <person name="Louati M."/>
            <person name="Nouioui I."/>
            <person name="Hezbri K."/>
            <person name="Abebe-Akele F."/>
            <person name="Simpson S."/>
            <person name="Morris K."/>
            <person name="Thomas K."/>
            <person name="Gtari M."/>
            <person name="Tisa L.S."/>
        </authorList>
    </citation>
    <scope>NUCLEOTIDE SEQUENCE [LARGE SCALE GENOMIC DNA]</scope>
    <source>
        <strain evidence="4">NRRL B-16219</strain>
    </source>
</reference>
<dbReference type="Gene3D" id="2.60.40.1610">
    <property type="entry name" value="Domain of unknown function DUF1254"/>
    <property type="match status" value="1"/>
</dbReference>
<evidence type="ECO:0000313" key="3">
    <source>
        <dbReference type="EMBL" id="OHV21461.1"/>
    </source>
</evidence>
<dbReference type="AlphaFoldDB" id="A0A1S1PJL2"/>
<gene>
    <name evidence="3" type="ORF">BBK14_26455</name>
</gene>
<dbReference type="InterPro" id="IPR010679">
    <property type="entry name" value="DUF1254"/>
</dbReference>
<dbReference type="Gene3D" id="2.60.120.600">
    <property type="entry name" value="Domain of unknown function DUF1214, C-terminal domain"/>
    <property type="match status" value="1"/>
</dbReference>
<dbReference type="RefSeq" id="WP_071066345.1">
    <property type="nucleotide sequence ID" value="NZ_MAXA01000253.1"/>
</dbReference>
<dbReference type="InterPro" id="IPR037050">
    <property type="entry name" value="DUF1254_sf"/>
</dbReference>
<accession>A0A1S1PJL2</accession>
<dbReference type="InterPro" id="IPR010621">
    <property type="entry name" value="DUF1214"/>
</dbReference>
<dbReference type="OrthoDB" id="40820at2"/>
<sequence>MTGQRDQVAAIAVEAYIFAYPLVTMELTRLQATNVEPGVAPGRAPMNHFAHIREFPDAGFRMVVRPNFDTLYSSAWVDLTEGPVVVSAPDTDDRYYMLPVLDMWTDVFATPGKRSSGTAAADWALVPAGWSGRLPAGVGRIDAPTPHVWIIGRTQTNGEADYDAVHKVQDGFQLSHLADWGRAPIAATARAVDPDIDMTTPPLDVINAMTGEEFFRRAAELMKLHPPHVTDWSQIRRMRALGLVPGESFDSNRQGRAVRDAVAAAPRTAQKAMTARVSTMATVSNGWQTNTDSIGVYGNYYMKRAAVAMIGLGANPAEEAVYPLLLTDADGDPLDGSVDYVLHFERDELPPVSAFWSITMYDKHGFQVANRLNRFALGDRDPLTYNADGSLDLHIQHASPGSVRESNWLPAPLGSLGVTMRLYAPDPAVLCGAWSPPAVRKAASRPG</sequence>
<protein>
    <recommendedName>
        <fullName evidence="5">DUF1254 domain-containing protein</fullName>
    </recommendedName>
</protein>